<evidence type="ECO:0000256" key="6">
    <source>
        <dbReference type="PROSITE-ProRule" id="PRU00433"/>
    </source>
</evidence>
<dbReference type="PANTHER" id="PTHR40942">
    <property type="match status" value="1"/>
</dbReference>
<keyword evidence="3 6" id="KW-0479">Metal-binding</keyword>
<keyword evidence="7" id="KW-0732">Signal</keyword>
<dbReference type="GO" id="GO:0009055">
    <property type="term" value="F:electron transfer activity"/>
    <property type="evidence" value="ECO:0007669"/>
    <property type="project" value="InterPro"/>
</dbReference>
<organism evidence="9 10">
    <name type="scientific">Spongiibacter pelagi</name>
    <dbReference type="NCBI Taxonomy" id="2760804"/>
    <lineage>
        <taxon>Bacteria</taxon>
        <taxon>Pseudomonadati</taxon>
        <taxon>Pseudomonadota</taxon>
        <taxon>Gammaproteobacteria</taxon>
        <taxon>Cellvibrionales</taxon>
        <taxon>Spongiibacteraceae</taxon>
        <taxon>Spongiibacter</taxon>
    </lineage>
</organism>
<keyword evidence="4" id="KW-0249">Electron transport</keyword>
<dbReference type="InterPro" id="IPR009056">
    <property type="entry name" value="Cyt_c-like_dom"/>
</dbReference>
<keyword evidence="2 6" id="KW-0349">Heme</keyword>
<evidence type="ECO:0000313" key="10">
    <source>
        <dbReference type="Proteomes" id="UP000610558"/>
    </source>
</evidence>
<comment type="caution">
    <text evidence="9">The sequence shown here is derived from an EMBL/GenBank/DDBJ whole genome shotgun (WGS) entry which is preliminary data.</text>
</comment>
<evidence type="ECO:0000256" key="4">
    <source>
        <dbReference type="ARBA" id="ARBA00022982"/>
    </source>
</evidence>
<name>A0A927GWY2_9GAMM</name>
<protein>
    <submittedName>
        <fullName evidence="9">Cytochrome c5 family protein</fullName>
    </submittedName>
</protein>
<evidence type="ECO:0000256" key="5">
    <source>
        <dbReference type="ARBA" id="ARBA00023004"/>
    </source>
</evidence>
<dbReference type="PANTHER" id="PTHR40942:SF4">
    <property type="entry name" value="CYTOCHROME C5"/>
    <property type="match status" value="1"/>
</dbReference>
<dbReference type="GO" id="GO:0005506">
    <property type="term" value="F:iron ion binding"/>
    <property type="evidence" value="ECO:0007669"/>
    <property type="project" value="InterPro"/>
</dbReference>
<dbReference type="SUPFAM" id="SSF46626">
    <property type="entry name" value="Cytochrome c"/>
    <property type="match status" value="1"/>
</dbReference>
<feature type="chain" id="PRO_5037733731" evidence="7">
    <location>
        <begin position="30"/>
        <end position="149"/>
    </location>
</feature>
<proteinExistence type="predicted"/>
<keyword evidence="1" id="KW-0813">Transport</keyword>
<sequence>MRIRQVKNLKLGKVVLLCSLLMAAVSAWAMSDKQRAEIESRIQPAGGVCLEGDSACGASAAASSGAPKSGEDVYKGSCQGCHAVGAGGAPKFGDSADWAARGKQGIETLYTHAIDGFSNIGMMPAKGLCMSCSDDEVKAAVDYMVDNSK</sequence>
<evidence type="ECO:0000256" key="7">
    <source>
        <dbReference type="SAM" id="SignalP"/>
    </source>
</evidence>
<keyword evidence="10" id="KW-1185">Reference proteome</keyword>
<reference evidence="9" key="1">
    <citation type="submission" date="2020-09" db="EMBL/GenBank/DDBJ databases">
        <authorList>
            <person name="Yoon J.-W."/>
        </authorList>
    </citation>
    <scope>NUCLEOTIDE SEQUENCE</scope>
    <source>
        <strain evidence="9">KMU-158</strain>
    </source>
</reference>
<dbReference type="InterPro" id="IPR036909">
    <property type="entry name" value="Cyt_c-like_dom_sf"/>
</dbReference>
<evidence type="ECO:0000313" key="9">
    <source>
        <dbReference type="EMBL" id="MBD2860236.1"/>
    </source>
</evidence>
<dbReference type="PRINTS" id="PR00607">
    <property type="entry name" value="CYTCHROMECIE"/>
</dbReference>
<dbReference type="AlphaFoldDB" id="A0A927GWY2"/>
<keyword evidence="5 6" id="KW-0408">Iron</keyword>
<evidence type="ECO:0000256" key="3">
    <source>
        <dbReference type="ARBA" id="ARBA00022723"/>
    </source>
</evidence>
<gene>
    <name evidence="9" type="ORF">IB286_14640</name>
</gene>
<feature type="domain" description="Cytochrome c" evidence="8">
    <location>
        <begin position="65"/>
        <end position="148"/>
    </location>
</feature>
<feature type="signal peptide" evidence="7">
    <location>
        <begin position="1"/>
        <end position="29"/>
    </location>
</feature>
<dbReference type="PROSITE" id="PS51007">
    <property type="entry name" value="CYTC"/>
    <property type="match status" value="1"/>
</dbReference>
<dbReference type="GO" id="GO:0020037">
    <property type="term" value="F:heme binding"/>
    <property type="evidence" value="ECO:0007669"/>
    <property type="project" value="InterPro"/>
</dbReference>
<evidence type="ECO:0000256" key="1">
    <source>
        <dbReference type="ARBA" id="ARBA00022448"/>
    </source>
</evidence>
<evidence type="ECO:0000256" key="2">
    <source>
        <dbReference type="ARBA" id="ARBA00022617"/>
    </source>
</evidence>
<dbReference type="EMBL" id="JACXLD010000016">
    <property type="protein sequence ID" value="MBD2860236.1"/>
    <property type="molecule type" value="Genomic_DNA"/>
</dbReference>
<evidence type="ECO:0000259" key="8">
    <source>
        <dbReference type="PROSITE" id="PS51007"/>
    </source>
</evidence>
<dbReference type="Proteomes" id="UP000610558">
    <property type="component" value="Unassembled WGS sequence"/>
</dbReference>
<accession>A0A927GWY2</accession>
<dbReference type="Gene3D" id="1.10.760.10">
    <property type="entry name" value="Cytochrome c-like domain"/>
    <property type="match status" value="1"/>
</dbReference>
<dbReference type="Pfam" id="PF13442">
    <property type="entry name" value="Cytochrome_CBB3"/>
    <property type="match status" value="1"/>
</dbReference>
<dbReference type="InterPro" id="IPR002323">
    <property type="entry name" value="Cyt_CIE"/>
</dbReference>